<dbReference type="EMBL" id="JANEYF010002313">
    <property type="protein sequence ID" value="KAJ8948219.1"/>
    <property type="molecule type" value="Genomic_DNA"/>
</dbReference>
<keyword evidence="2" id="KW-1185">Reference proteome</keyword>
<dbReference type="Proteomes" id="UP001162156">
    <property type="component" value="Unassembled WGS sequence"/>
</dbReference>
<comment type="caution">
    <text evidence="1">The sequence shown here is derived from an EMBL/GenBank/DDBJ whole genome shotgun (WGS) entry which is preliminary data.</text>
</comment>
<dbReference type="AlphaFoldDB" id="A0AAV8YAY4"/>
<gene>
    <name evidence="1" type="ORF">NQ314_008456</name>
</gene>
<name>A0AAV8YAY4_9CUCU</name>
<proteinExistence type="predicted"/>
<evidence type="ECO:0000313" key="2">
    <source>
        <dbReference type="Proteomes" id="UP001162156"/>
    </source>
</evidence>
<evidence type="ECO:0008006" key="3">
    <source>
        <dbReference type="Google" id="ProtNLM"/>
    </source>
</evidence>
<accession>A0AAV8YAY4</accession>
<evidence type="ECO:0000313" key="1">
    <source>
        <dbReference type="EMBL" id="KAJ8948219.1"/>
    </source>
</evidence>
<protein>
    <recommendedName>
        <fullName evidence="3">DDE Tnp4 domain-containing protein</fullName>
    </recommendedName>
</protein>
<sequence length="105" mass="12124">MLVSKFRVFETPIACGQERVDSIIKAACVLHNFIRIKERRFTMPALVHDEDSSQENQITHSQLVHSEINENSSAITLPDYLADYFLKPEAVIPWQWAYCITNDNN</sequence>
<organism evidence="1 2">
    <name type="scientific">Rhamnusium bicolor</name>
    <dbReference type="NCBI Taxonomy" id="1586634"/>
    <lineage>
        <taxon>Eukaryota</taxon>
        <taxon>Metazoa</taxon>
        <taxon>Ecdysozoa</taxon>
        <taxon>Arthropoda</taxon>
        <taxon>Hexapoda</taxon>
        <taxon>Insecta</taxon>
        <taxon>Pterygota</taxon>
        <taxon>Neoptera</taxon>
        <taxon>Endopterygota</taxon>
        <taxon>Coleoptera</taxon>
        <taxon>Polyphaga</taxon>
        <taxon>Cucujiformia</taxon>
        <taxon>Chrysomeloidea</taxon>
        <taxon>Cerambycidae</taxon>
        <taxon>Lepturinae</taxon>
        <taxon>Rhagiini</taxon>
        <taxon>Rhamnusium</taxon>
    </lineage>
</organism>
<reference evidence="1" key="1">
    <citation type="journal article" date="2023" name="Insect Mol. Biol.">
        <title>Genome sequencing provides insights into the evolution of gene families encoding plant cell wall-degrading enzymes in longhorned beetles.</title>
        <authorList>
            <person name="Shin N.R."/>
            <person name="Okamura Y."/>
            <person name="Kirsch R."/>
            <person name="Pauchet Y."/>
        </authorList>
    </citation>
    <scope>NUCLEOTIDE SEQUENCE</scope>
    <source>
        <strain evidence="1">RBIC_L_NR</strain>
    </source>
</reference>